<organism evidence="1 2">
    <name type="scientific">Auriscalpium vulgare</name>
    <dbReference type="NCBI Taxonomy" id="40419"/>
    <lineage>
        <taxon>Eukaryota</taxon>
        <taxon>Fungi</taxon>
        <taxon>Dikarya</taxon>
        <taxon>Basidiomycota</taxon>
        <taxon>Agaricomycotina</taxon>
        <taxon>Agaricomycetes</taxon>
        <taxon>Russulales</taxon>
        <taxon>Auriscalpiaceae</taxon>
        <taxon>Auriscalpium</taxon>
    </lineage>
</organism>
<dbReference type="Proteomes" id="UP000814033">
    <property type="component" value="Unassembled WGS sequence"/>
</dbReference>
<keyword evidence="2" id="KW-1185">Reference proteome</keyword>
<accession>A0ACB8R799</accession>
<comment type="caution">
    <text evidence="1">The sequence shown here is derived from an EMBL/GenBank/DDBJ whole genome shotgun (WGS) entry which is preliminary data.</text>
</comment>
<reference evidence="1" key="2">
    <citation type="journal article" date="2022" name="New Phytol.">
        <title>Evolutionary transition to the ectomycorrhizal habit in the genomes of a hyperdiverse lineage of mushroom-forming fungi.</title>
        <authorList>
            <person name="Looney B."/>
            <person name="Miyauchi S."/>
            <person name="Morin E."/>
            <person name="Drula E."/>
            <person name="Courty P.E."/>
            <person name="Kohler A."/>
            <person name="Kuo A."/>
            <person name="LaButti K."/>
            <person name="Pangilinan J."/>
            <person name="Lipzen A."/>
            <person name="Riley R."/>
            <person name="Andreopoulos W."/>
            <person name="He G."/>
            <person name="Johnson J."/>
            <person name="Nolan M."/>
            <person name="Tritt A."/>
            <person name="Barry K.W."/>
            <person name="Grigoriev I.V."/>
            <person name="Nagy L.G."/>
            <person name="Hibbett D."/>
            <person name="Henrissat B."/>
            <person name="Matheny P.B."/>
            <person name="Labbe J."/>
            <person name="Martin F.M."/>
        </authorList>
    </citation>
    <scope>NUCLEOTIDE SEQUENCE</scope>
    <source>
        <strain evidence="1">FP105234-sp</strain>
    </source>
</reference>
<protein>
    <submittedName>
        <fullName evidence="1">Uncharacterized protein</fullName>
    </submittedName>
</protein>
<dbReference type="EMBL" id="MU276248">
    <property type="protein sequence ID" value="KAI0039913.1"/>
    <property type="molecule type" value="Genomic_DNA"/>
</dbReference>
<evidence type="ECO:0000313" key="2">
    <source>
        <dbReference type="Proteomes" id="UP000814033"/>
    </source>
</evidence>
<evidence type="ECO:0000313" key="1">
    <source>
        <dbReference type="EMBL" id="KAI0039913.1"/>
    </source>
</evidence>
<reference evidence="1" key="1">
    <citation type="submission" date="2021-02" db="EMBL/GenBank/DDBJ databases">
        <authorList>
            <consortium name="DOE Joint Genome Institute"/>
            <person name="Ahrendt S."/>
            <person name="Looney B.P."/>
            <person name="Miyauchi S."/>
            <person name="Morin E."/>
            <person name="Drula E."/>
            <person name="Courty P.E."/>
            <person name="Chicoki N."/>
            <person name="Fauchery L."/>
            <person name="Kohler A."/>
            <person name="Kuo A."/>
            <person name="Labutti K."/>
            <person name="Pangilinan J."/>
            <person name="Lipzen A."/>
            <person name="Riley R."/>
            <person name="Andreopoulos W."/>
            <person name="He G."/>
            <person name="Johnson J."/>
            <person name="Barry K.W."/>
            <person name="Grigoriev I.V."/>
            <person name="Nagy L."/>
            <person name="Hibbett D."/>
            <person name="Henrissat B."/>
            <person name="Matheny P.B."/>
            <person name="Labbe J."/>
            <person name="Martin F."/>
        </authorList>
    </citation>
    <scope>NUCLEOTIDE SEQUENCE</scope>
    <source>
        <strain evidence="1">FP105234-sp</strain>
    </source>
</reference>
<sequence>MGSMIGSLRGLCFTEGTTSKHIQPYVWVAATTSHPSPEACVVGTRLTSISLAKALHIKASFSSTTVILLTMAMGDYIQEAEELLAFERGASMIGRATTGFIAHSVGPKMCVWLKDRCRIASDDINKEGNIHRLMQEKDAPEIAVFACTSDVIVNGDIPERTRAQYLHEEDWASETWVFLRAHHRLVLDTIGKKLKEFQSTRQLCLVLRDALLAHNVAFTAAKVLHRDISAKNVLIGADGVGVLIDWDLSKILDANQEVWRQEWRTGTWQFISGRRLENPHKGHEYSDDLESFIHVLVFHLLRYRPTKFEDLEDQFDKLFDDYSRKLDGTVIGGAGKRGFFASTMLAQEEWDRTLSPPCASLVDALRTLFEPLYMARKHISDAKMALTLEHLQNATFMLHLFDDSLNLAPEWEDDGPAEQIAFRLPTREQDRRSLIKRTREESEALLSSKKQRRFKKENGRSGAPSAARTT</sequence>
<name>A0ACB8R799_9AGAM</name>
<proteinExistence type="predicted"/>
<gene>
    <name evidence="1" type="ORF">FA95DRAFT_1550265</name>
</gene>